<dbReference type="AlphaFoldDB" id="E1QT47"/>
<dbReference type="Proteomes" id="UP000006681">
    <property type="component" value="Chromosome"/>
</dbReference>
<evidence type="ECO:0000313" key="11">
    <source>
        <dbReference type="Proteomes" id="UP000006681"/>
    </source>
</evidence>
<dbReference type="UniPathway" id="UPA00035">
    <property type="reaction ID" value="UER00042"/>
</dbReference>
<keyword evidence="5 8" id="KW-0822">Tryptophan biosynthesis</keyword>
<keyword evidence="4 8" id="KW-0028">Amino-acid biosynthesis</keyword>
<dbReference type="EC" id="5.3.1.24" evidence="8"/>
<dbReference type="InterPro" id="IPR011060">
    <property type="entry name" value="RibuloseP-bd_barrel"/>
</dbReference>
<dbReference type="InterPro" id="IPR001240">
    <property type="entry name" value="PRAI_dom"/>
</dbReference>
<evidence type="ECO:0000256" key="4">
    <source>
        <dbReference type="ARBA" id="ARBA00022605"/>
    </source>
</evidence>
<evidence type="ECO:0000256" key="8">
    <source>
        <dbReference type="HAMAP-Rule" id="MF_00135"/>
    </source>
</evidence>
<dbReference type="PANTHER" id="PTHR42894">
    <property type="entry name" value="N-(5'-PHOSPHORIBOSYL)ANTHRANILATE ISOMERASE"/>
    <property type="match status" value="1"/>
</dbReference>
<dbReference type="STRING" id="572478.Vdis_0227"/>
<keyword evidence="6 8" id="KW-0057">Aromatic amino acid biosynthesis</keyword>
<evidence type="ECO:0000313" key="10">
    <source>
        <dbReference type="EMBL" id="ADN49639.1"/>
    </source>
</evidence>
<comment type="pathway">
    <text evidence="2 8">Amino-acid biosynthesis; L-tryptophan biosynthesis; L-tryptophan from chorismate: step 3/5.</text>
</comment>
<sequence>MTLLKICGVTNVRDAVMVSGYADYVGVIVHSRVPTPRLVNGETAREMIRSVRGVRVVGVVEGLELIDAAKLVSDLGFDVLQYHGDFEPSGEVMDLFNDLGIKLAPVLTYVGDKSIIDRAAKLSLINYVEYVLIDAPKTNFTKYEHGLKLPLDVIREASAIPRVGVAGGINPGNVSLVMRYRPFLIDVSSGVEKSPGIKDEELVRRVAEVVRGVR</sequence>
<evidence type="ECO:0000256" key="7">
    <source>
        <dbReference type="ARBA" id="ARBA00023235"/>
    </source>
</evidence>
<keyword evidence="7 8" id="KW-0413">Isomerase</keyword>
<evidence type="ECO:0000256" key="1">
    <source>
        <dbReference type="ARBA" id="ARBA00001164"/>
    </source>
</evidence>
<evidence type="ECO:0000256" key="5">
    <source>
        <dbReference type="ARBA" id="ARBA00022822"/>
    </source>
</evidence>
<reference evidence="11" key="2">
    <citation type="journal article" date="2010" name="Stand. Genomic Sci.">
        <title>Complete genome sequence of Vulcanisaeta distributa type strain (IC-017T).</title>
        <authorList>
            <person name="Mavromatis K."/>
            <person name="Sikorski J."/>
            <person name="Pabst E."/>
            <person name="Teshima H."/>
            <person name="Lapidus A."/>
            <person name="Lucas S."/>
            <person name="Nolan M."/>
            <person name="Glavina Del Rio T."/>
            <person name="Cheng J."/>
            <person name="Bruce D."/>
            <person name="Goodwin L."/>
            <person name="Pitluck S."/>
            <person name="Liolios K."/>
            <person name="Ivanova N."/>
            <person name="Mikhailova N."/>
            <person name="Pati A."/>
            <person name="Chen A."/>
            <person name="Palaniappan K."/>
            <person name="Land M."/>
            <person name="Hauser L."/>
            <person name="Chang Y."/>
            <person name="Jeffries C."/>
            <person name="Rohde M."/>
            <person name="Spring S."/>
            <person name="Goker M."/>
            <person name="Wirth R."/>
            <person name="Woyke T."/>
            <person name="Bristow J."/>
            <person name="Eisen J."/>
            <person name="Markowitz V."/>
            <person name="Hugenholtz P."/>
            <person name="Klenk H."/>
            <person name="Kyrpides N."/>
        </authorList>
    </citation>
    <scope>NUCLEOTIDE SEQUENCE [LARGE SCALE GENOMIC DNA]</scope>
    <source>
        <strain evidence="11">DSM 14429 / JCM 11212 / NBRC 100878 / IC-017</strain>
    </source>
</reference>
<evidence type="ECO:0000256" key="6">
    <source>
        <dbReference type="ARBA" id="ARBA00023141"/>
    </source>
</evidence>
<dbReference type="GO" id="GO:0004640">
    <property type="term" value="F:phosphoribosylanthranilate isomerase activity"/>
    <property type="evidence" value="ECO:0007669"/>
    <property type="project" value="UniProtKB-UniRule"/>
</dbReference>
<protein>
    <recommendedName>
        <fullName evidence="8">N-(5'-phosphoribosyl)anthranilate isomerase</fullName>
        <shortName evidence="8">PRAI</shortName>
        <ecNumber evidence="8">5.3.1.24</ecNumber>
    </recommendedName>
</protein>
<dbReference type="KEGG" id="vdi:Vdis_0227"/>
<gene>
    <name evidence="8" type="primary">trpF</name>
    <name evidence="10" type="ordered locus">Vdis_0227</name>
</gene>
<dbReference type="GeneID" id="9751144"/>
<evidence type="ECO:0000256" key="2">
    <source>
        <dbReference type="ARBA" id="ARBA00004664"/>
    </source>
</evidence>
<evidence type="ECO:0000259" key="9">
    <source>
        <dbReference type="Pfam" id="PF00697"/>
    </source>
</evidence>
<accession>E1QT47</accession>
<feature type="domain" description="N-(5'phosphoribosyl) anthranilate isomerase (PRAI)" evidence="9">
    <location>
        <begin position="5"/>
        <end position="207"/>
    </location>
</feature>
<name>E1QT47_VULDI</name>
<dbReference type="eggNOG" id="arCOG01983">
    <property type="taxonomic scope" value="Archaea"/>
</dbReference>
<dbReference type="EMBL" id="CP002100">
    <property type="protein sequence ID" value="ADN49639.1"/>
    <property type="molecule type" value="Genomic_DNA"/>
</dbReference>
<dbReference type="GO" id="GO:0000162">
    <property type="term" value="P:L-tryptophan biosynthetic process"/>
    <property type="evidence" value="ECO:0007669"/>
    <property type="project" value="UniProtKB-UniRule"/>
</dbReference>
<dbReference type="Gene3D" id="3.20.20.70">
    <property type="entry name" value="Aldolase class I"/>
    <property type="match status" value="1"/>
</dbReference>
<evidence type="ECO:0000256" key="3">
    <source>
        <dbReference type="ARBA" id="ARBA00007571"/>
    </source>
</evidence>
<reference evidence="10 11" key="1">
    <citation type="journal article" date="2010" name="Stand. Genomic Sci.">
        <title>Complete genome sequence of Vulcanisaeta distributa type strain (IC-017).</title>
        <authorList>
            <person name="Mavromatis K."/>
            <person name="Sikorski J."/>
            <person name="Pabst E."/>
            <person name="Teshima H."/>
            <person name="Lapidus A."/>
            <person name="Lucas S."/>
            <person name="Nolan M."/>
            <person name="Glavina Del Rio T."/>
            <person name="Cheng J.F."/>
            <person name="Bruce D."/>
            <person name="Goodwin L."/>
            <person name="Pitluck S."/>
            <person name="Liolios K."/>
            <person name="Ivanova N."/>
            <person name="Mikhailova N."/>
            <person name="Pati A."/>
            <person name="Chen A."/>
            <person name="Palaniappan K."/>
            <person name="Land M."/>
            <person name="Hauser L."/>
            <person name="Chang Y.J."/>
            <person name="Jeffries C.D."/>
            <person name="Rohde M."/>
            <person name="Spring S."/>
            <person name="Goker M."/>
            <person name="Wirth R."/>
            <person name="Woyke T."/>
            <person name="Bristow J."/>
            <person name="Eisen J.A."/>
            <person name="Markowitz V."/>
            <person name="Hugenholtz P."/>
            <person name="Klenk H.P."/>
            <person name="Kyrpides N.C."/>
        </authorList>
    </citation>
    <scope>NUCLEOTIDE SEQUENCE [LARGE SCALE GENOMIC DNA]</scope>
    <source>
        <strain evidence="11">DSM 14429 / JCM 11212 / NBRC 100878 / IC-017</strain>
    </source>
</reference>
<dbReference type="HAMAP" id="MF_00135">
    <property type="entry name" value="PRAI"/>
    <property type="match status" value="1"/>
</dbReference>
<dbReference type="InterPro" id="IPR044643">
    <property type="entry name" value="TrpF_fam"/>
</dbReference>
<organism evidence="10 11">
    <name type="scientific">Vulcanisaeta distributa (strain DSM 14429 / JCM 11212 / NBRC 100878 / IC-017)</name>
    <dbReference type="NCBI Taxonomy" id="572478"/>
    <lineage>
        <taxon>Archaea</taxon>
        <taxon>Thermoproteota</taxon>
        <taxon>Thermoprotei</taxon>
        <taxon>Thermoproteales</taxon>
        <taxon>Thermoproteaceae</taxon>
        <taxon>Vulcanisaeta</taxon>
    </lineage>
</organism>
<keyword evidence="11" id="KW-1185">Reference proteome</keyword>
<proteinExistence type="inferred from homology"/>
<comment type="catalytic activity">
    <reaction evidence="1 8">
        <text>N-(5-phospho-beta-D-ribosyl)anthranilate = 1-(2-carboxyphenylamino)-1-deoxy-D-ribulose 5-phosphate</text>
        <dbReference type="Rhea" id="RHEA:21540"/>
        <dbReference type="ChEBI" id="CHEBI:18277"/>
        <dbReference type="ChEBI" id="CHEBI:58613"/>
        <dbReference type="EC" id="5.3.1.24"/>
    </reaction>
</comment>
<dbReference type="HOGENOM" id="CLU_076364_3_0_2"/>
<dbReference type="RefSeq" id="WP_013335364.1">
    <property type="nucleotide sequence ID" value="NC_014537.1"/>
</dbReference>
<dbReference type="PANTHER" id="PTHR42894:SF1">
    <property type="entry name" value="N-(5'-PHOSPHORIBOSYL)ANTHRANILATE ISOMERASE"/>
    <property type="match status" value="1"/>
</dbReference>
<dbReference type="InterPro" id="IPR013785">
    <property type="entry name" value="Aldolase_TIM"/>
</dbReference>
<dbReference type="Pfam" id="PF00697">
    <property type="entry name" value="PRAI"/>
    <property type="match status" value="1"/>
</dbReference>
<dbReference type="SUPFAM" id="SSF51366">
    <property type="entry name" value="Ribulose-phoshate binding barrel"/>
    <property type="match status" value="1"/>
</dbReference>
<comment type="similarity">
    <text evidence="3 8">Belongs to the TrpF family.</text>
</comment>
<dbReference type="OrthoDB" id="27513at2157"/>
<dbReference type="CDD" id="cd00405">
    <property type="entry name" value="PRAI"/>
    <property type="match status" value="1"/>
</dbReference>